<dbReference type="EMBL" id="KV417620">
    <property type="protein sequence ID" value="KZP14226.1"/>
    <property type="molecule type" value="Genomic_DNA"/>
</dbReference>
<sequence length="224" mass="25376">MYKALRTSHVFDTTLKLYGSPLSTSTKRAIGEKRPIRVYYHRPHQRRAKAPGFVNKQPFGQFPFINGEGFILYESRAIERYITSKYASQCPSLIPASDLKTAVLFEQPASSELANFDRGSSTLVREMFQEHSMIGEEADETVVAEDKAKLDGTLDVHEIILSKQPYVAGNELALPDLFHLPCGARVKGIFLKLFSSRPYIRRRLENLECRSSWQAVKDELTSST</sequence>
<feature type="domain" description="GST C-terminal" evidence="4">
    <location>
        <begin position="98"/>
        <end position="224"/>
    </location>
</feature>
<dbReference type="EC" id="2.5.1.18" evidence="1"/>
<evidence type="ECO:0000259" key="4">
    <source>
        <dbReference type="PROSITE" id="PS50405"/>
    </source>
</evidence>
<dbReference type="Gene3D" id="1.20.1050.10">
    <property type="match status" value="1"/>
</dbReference>
<dbReference type="InterPro" id="IPR010987">
    <property type="entry name" value="Glutathione-S-Trfase_C-like"/>
</dbReference>
<evidence type="ECO:0000256" key="1">
    <source>
        <dbReference type="ARBA" id="ARBA00012452"/>
    </source>
</evidence>
<proteinExistence type="predicted"/>
<evidence type="ECO:0000313" key="5">
    <source>
        <dbReference type="EMBL" id="KZP14226.1"/>
    </source>
</evidence>
<dbReference type="InterPro" id="IPR036282">
    <property type="entry name" value="Glutathione-S-Trfase_C_sf"/>
</dbReference>
<dbReference type="OrthoDB" id="249703at2759"/>
<reference evidence="5 6" key="1">
    <citation type="journal article" date="2016" name="Mol. Biol. Evol.">
        <title>Comparative Genomics of Early-Diverging Mushroom-Forming Fungi Provides Insights into the Origins of Lignocellulose Decay Capabilities.</title>
        <authorList>
            <person name="Nagy L.G."/>
            <person name="Riley R."/>
            <person name="Tritt A."/>
            <person name="Adam C."/>
            <person name="Daum C."/>
            <person name="Floudas D."/>
            <person name="Sun H."/>
            <person name="Yadav J.S."/>
            <person name="Pangilinan J."/>
            <person name="Larsson K.H."/>
            <person name="Matsuura K."/>
            <person name="Barry K."/>
            <person name="Labutti K."/>
            <person name="Kuo R."/>
            <person name="Ohm R.A."/>
            <person name="Bhattacharya S.S."/>
            <person name="Shirouzu T."/>
            <person name="Yoshinaga Y."/>
            <person name="Martin F.M."/>
            <person name="Grigoriev I.V."/>
            <person name="Hibbett D.S."/>
        </authorList>
    </citation>
    <scope>NUCLEOTIDE SEQUENCE [LARGE SCALE GENOMIC DNA]</scope>
    <source>
        <strain evidence="5 6">CBS 109695</strain>
    </source>
</reference>
<dbReference type="InterPro" id="IPR036249">
    <property type="entry name" value="Thioredoxin-like_sf"/>
</dbReference>
<dbReference type="Pfam" id="PF02798">
    <property type="entry name" value="GST_N"/>
    <property type="match status" value="1"/>
</dbReference>
<dbReference type="GO" id="GO:0005737">
    <property type="term" value="C:cytoplasm"/>
    <property type="evidence" value="ECO:0007669"/>
    <property type="project" value="TreeGrafter"/>
</dbReference>
<dbReference type="GO" id="GO:0043295">
    <property type="term" value="F:glutathione binding"/>
    <property type="evidence" value="ECO:0007669"/>
    <property type="project" value="TreeGrafter"/>
</dbReference>
<dbReference type="GO" id="GO:0004364">
    <property type="term" value="F:glutathione transferase activity"/>
    <property type="evidence" value="ECO:0007669"/>
    <property type="project" value="UniProtKB-EC"/>
</dbReference>
<dbReference type="GO" id="GO:0006749">
    <property type="term" value="P:glutathione metabolic process"/>
    <property type="evidence" value="ECO:0007669"/>
    <property type="project" value="TreeGrafter"/>
</dbReference>
<keyword evidence="6" id="KW-1185">Reference proteome</keyword>
<organism evidence="5 6">
    <name type="scientific">Athelia psychrophila</name>
    <dbReference type="NCBI Taxonomy" id="1759441"/>
    <lineage>
        <taxon>Eukaryota</taxon>
        <taxon>Fungi</taxon>
        <taxon>Dikarya</taxon>
        <taxon>Basidiomycota</taxon>
        <taxon>Agaricomycotina</taxon>
        <taxon>Agaricomycetes</taxon>
        <taxon>Agaricomycetidae</taxon>
        <taxon>Atheliales</taxon>
        <taxon>Atheliaceae</taxon>
        <taxon>Athelia</taxon>
    </lineage>
</organism>
<dbReference type="InterPro" id="IPR004045">
    <property type="entry name" value="Glutathione_S-Trfase_N"/>
</dbReference>
<dbReference type="PANTHER" id="PTHR43900">
    <property type="entry name" value="GLUTATHIONE S-TRANSFERASE RHO"/>
    <property type="match status" value="1"/>
</dbReference>
<dbReference type="Gene3D" id="3.40.30.10">
    <property type="entry name" value="Glutaredoxin"/>
    <property type="match status" value="1"/>
</dbReference>
<name>A0A166D216_9AGAM</name>
<dbReference type="AlphaFoldDB" id="A0A166D216"/>
<evidence type="ECO:0000256" key="2">
    <source>
        <dbReference type="ARBA" id="ARBA00022679"/>
    </source>
</evidence>
<evidence type="ECO:0000313" key="6">
    <source>
        <dbReference type="Proteomes" id="UP000076532"/>
    </source>
</evidence>
<dbReference type="PROSITE" id="PS50405">
    <property type="entry name" value="GST_CTER"/>
    <property type="match status" value="1"/>
</dbReference>
<feature type="domain" description="GST N-terminal" evidence="3">
    <location>
        <begin position="1"/>
        <end position="90"/>
    </location>
</feature>
<dbReference type="PROSITE" id="PS50404">
    <property type="entry name" value="GST_NTER"/>
    <property type="match status" value="1"/>
</dbReference>
<dbReference type="SUPFAM" id="SSF47616">
    <property type="entry name" value="GST C-terminal domain-like"/>
    <property type="match status" value="1"/>
</dbReference>
<dbReference type="PANTHER" id="PTHR43900:SF3">
    <property type="entry name" value="GLUTATHIONE S-TRANSFERASE RHO"/>
    <property type="match status" value="1"/>
</dbReference>
<protein>
    <recommendedName>
        <fullName evidence="1">glutathione transferase</fullName>
        <ecNumber evidence="1">2.5.1.18</ecNumber>
    </recommendedName>
</protein>
<dbReference type="SUPFAM" id="SSF52833">
    <property type="entry name" value="Thioredoxin-like"/>
    <property type="match status" value="1"/>
</dbReference>
<dbReference type="STRING" id="436010.A0A166D216"/>
<gene>
    <name evidence="5" type="ORF">FIBSPDRAFT_896735</name>
</gene>
<keyword evidence="2" id="KW-0808">Transferase</keyword>
<accession>A0A166D216</accession>
<evidence type="ECO:0000259" key="3">
    <source>
        <dbReference type="PROSITE" id="PS50404"/>
    </source>
</evidence>
<dbReference type="Proteomes" id="UP000076532">
    <property type="component" value="Unassembled WGS sequence"/>
</dbReference>